<dbReference type="FunCoup" id="A0A200Q3I8">
    <property type="interactions" value="2556"/>
</dbReference>
<dbReference type="GO" id="GO:0000175">
    <property type="term" value="F:3'-5'-RNA exonuclease activity"/>
    <property type="evidence" value="ECO:0007669"/>
    <property type="project" value="TreeGrafter"/>
</dbReference>
<dbReference type="InterPro" id="IPR005135">
    <property type="entry name" value="Endo/exonuclease/phosphatase"/>
</dbReference>
<proteinExistence type="predicted"/>
<sequence>MACKALSLSSSSSSHAPFPTKTLRLRRTLRSDCLSKTSFSLYVNNRIDRWYNPDRRRSFIHPKIVRRWIQSDSPPSPYDSQERFTVVSHNILADRNASKHRGFYSNVPSEYMNWDYRKRVICEELIGLDPDIICLQEVDKYYDLLITMEKEGYAGTYKRRTGDTVDGCAMFWKSDVFKLLEGESIKFKEFGLRDNVAQLSVFEMCKADSRRIVVGNIHVLFNQNQGDIKLGQIRLLLSRAHTLSEKWGTIPVVLAGDFNSTPQSAVYKFLSSSELNITLYDRRDLSGQRSCHPAQFSSTERQISKPCILMDRCFEYCWTDEEVKTATGDSSSTVVEHSLKLSSSYATVKGSTISRDSLGEPLATSYHSSFLGTVDYLWYSDNLVPTRVLDTPSIDILRKTGGLPTKVQMLLIIFRQLY</sequence>
<protein>
    <submittedName>
        <fullName evidence="2">Endonuclease/exonuclease/phosphatase</fullName>
    </submittedName>
</protein>
<accession>A0A200Q3I8</accession>
<evidence type="ECO:0000259" key="1">
    <source>
        <dbReference type="Pfam" id="PF03372"/>
    </source>
</evidence>
<dbReference type="PANTHER" id="PTHR12121">
    <property type="entry name" value="CARBON CATABOLITE REPRESSOR PROTEIN 4"/>
    <property type="match status" value="1"/>
</dbReference>
<keyword evidence="2" id="KW-0269">Exonuclease</keyword>
<dbReference type="Gene3D" id="3.60.10.10">
    <property type="entry name" value="Endonuclease/exonuclease/phosphatase"/>
    <property type="match status" value="1"/>
</dbReference>
<keyword evidence="2" id="KW-0540">Nuclease</keyword>
<organism evidence="2 3">
    <name type="scientific">Macleaya cordata</name>
    <name type="common">Five-seeded plume-poppy</name>
    <name type="synonym">Bocconia cordata</name>
    <dbReference type="NCBI Taxonomy" id="56857"/>
    <lineage>
        <taxon>Eukaryota</taxon>
        <taxon>Viridiplantae</taxon>
        <taxon>Streptophyta</taxon>
        <taxon>Embryophyta</taxon>
        <taxon>Tracheophyta</taxon>
        <taxon>Spermatophyta</taxon>
        <taxon>Magnoliopsida</taxon>
        <taxon>Ranunculales</taxon>
        <taxon>Papaveraceae</taxon>
        <taxon>Papaveroideae</taxon>
        <taxon>Macleaya</taxon>
    </lineage>
</organism>
<dbReference type="PANTHER" id="PTHR12121:SF82">
    <property type="entry name" value="CARBON CATABOLITE REPRESSOR PROTEIN 4 HOMOLOG 3"/>
    <property type="match status" value="1"/>
</dbReference>
<evidence type="ECO:0000313" key="3">
    <source>
        <dbReference type="Proteomes" id="UP000195402"/>
    </source>
</evidence>
<dbReference type="OrthoDB" id="428734at2759"/>
<dbReference type="OMA" id="NIDGCAM"/>
<dbReference type="SUPFAM" id="SSF56219">
    <property type="entry name" value="DNase I-like"/>
    <property type="match status" value="1"/>
</dbReference>
<dbReference type="Pfam" id="PF03372">
    <property type="entry name" value="Exo_endo_phos"/>
    <property type="match status" value="1"/>
</dbReference>
<dbReference type="AlphaFoldDB" id="A0A200Q3I8"/>
<keyword evidence="3" id="KW-1185">Reference proteome</keyword>
<dbReference type="GO" id="GO:0004519">
    <property type="term" value="F:endonuclease activity"/>
    <property type="evidence" value="ECO:0007669"/>
    <property type="project" value="UniProtKB-KW"/>
</dbReference>
<dbReference type="InParanoid" id="A0A200Q3I8"/>
<reference evidence="2 3" key="1">
    <citation type="journal article" date="2017" name="Mol. Plant">
        <title>The Genome of Medicinal Plant Macleaya cordata Provides New Insights into Benzylisoquinoline Alkaloids Metabolism.</title>
        <authorList>
            <person name="Liu X."/>
            <person name="Liu Y."/>
            <person name="Huang P."/>
            <person name="Ma Y."/>
            <person name="Qing Z."/>
            <person name="Tang Q."/>
            <person name="Cao H."/>
            <person name="Cheng P."/>
            <person name="Zheng Y."/>
            <person name="Yuan Z."/>
            <person name="Zhou Y."/>
            <person name="Liu J."/>
            <person name="Tang Z."/>
            <person name="Zhuo Y."/>
            <person name="Zhang Y."/>
            <person name="Yu L."/>
            <person name="Huang J."/>
            <person name="Yang P."/>
            <person name="Peng Q."/>
            <person name="Zhang J."/>
            <person name="Jiang W."/>
            <person name="Zhang Z."/>
            <person name="Lin K."/>
            <person name="Ro D.K."/>
            <person name="Chen X."/>
            <person name="Xiong X."/>
            <person name="Shang Y."/>
            <person name="Huang S."/>
            <person name="Zeng J."/>
        </authorList>
    </citation>
    <scope>NUCLEOTIDE SEQUENCE [LARGE SCALE GENOMIC DNA]</scope>
    <source>
        <strain evidence="3">cv. BLH2017</strain>
        <tissue evidence="2">Root</tissue>
    </source>
</reference>
<feature type="domain" description="Endonuclease/exonuclease/phosphatase" evidence="1">
    <location>
        <begin position="89"/>
        <end position="389"/>
    </location>
</feature>
<gene>
    <name evidence="2" type="ORF">BVC80_1211g96</name>
</gene>
<dbReference type="InterPro" id="IPR036691">
    <property type="entry name" value="Endo/exonu/phosph_ase_sf"/>
</dbReference>
<keyword evidence="2" id="KW-0378">Hydrolase</keyword>
<name>A0A200Q3I8_MACCD</name>
<comment type="caution">
    <text evidence="2">The sequence shown here is derived from an EMBL/GenBank/DDBJ whole genome shotgun (WGS) entry which is preliminary data.</text>
</comment>
<dbReference type="Proteomes" id="UP000195402">
    <property type="component" value="Unassembled WGS sequence"/>
</dbReference>
<keyword evidence="2" id="KW-0255">Endonuclease</keyword>
<dbReference type="InterPro" id="IPR050410">
    <property type="entry name" value="CCR4/nocturin_mRNA_transcr"/>
</dbReference>
<evidence type="ECO:0000313" key="2">
    <source>
        <dbReference type="EMBL" id="OVA05024.1"/>
    </source>
</evidence>
<dbReference type="EMBL" id="MVGT01003194">
    <property type="protein sequence ID" value="OVA05024.1"/>
    <property type="molecule type" value="Genomic_DNA"/>
</dbReference>